<proteinExistence type="predicted"/>
<evidence type="ECO:0000313" key="1">
    <source>
        <dbReference type="EMBL" id="DBA01597.1"/>
    </source>
</evidence>
<dbReference type="AlphaFoldDB" id="A0AAV2Z4J3"/>
<dbReference type="Proteomes" id="UP001146120">
    <property type="component" value="Unassembled WGS sequence"/>
</dbReference>
<sequence length="546" mass="61746">MKQAQHQWQHLFGPRGLLGVQGEYFDTVVFCREVLETALQTSQAYRLSRHVPRVWLNRAYDAILITNCWSTTVINVRWSHPRQVALRRLLCLISDLVLDLVSTLVVPLVIAATYAADYDYDNNGLFEVGMYDDRWMLHFLNECNLVVVSSWLDLFGRLLFSFSALVSLQSVKTLLQRRPTGTTRVQPVSGPLDTLTSNLPQRRRKHRRCGCSELELSRNVFCVWGLVVLVLQAHAETLSVVGVCLMQVRPWLNRKPACLLVDINCKRTTSVGAANDIDVILNSIDEQVVQHLLVRHCPDMHVPASVQSLHQLLGFKIYNSSLVEWSPEAALTDRTHPLMLFCFLIRAHFKDGVLPAGMIDRNFPHSLLDIEIVDSNLMDLPSDLHQRWPAGVNLYLEKCSLGAHLPHTLFHMHLSALSLSGSISFADAPVELLERLNGIMALMLQSPVLQRLPESVAVVPSSLRKLFLAHTNISYLPDWMDNRLLQTLRVDLWGTPICAALSRNETTGLANASLDIALAVKNKKLRCKPYNETMYPLWLDDMLLSE</sequence>
<dbReference type="EMBL" id="DAKRPA010000044">
    <property type="protein sequence ID" value="DBA01597.1"/>
    <property type="molecule type" value="Genomic_DNA"/>
</dbReference>
<keyword evidence="2" id="KW-1185">Reference proteome</keyword>
<organism evidence="1 2">
    <name type="scientific">Lagenidium giganteum</name>
    <dbReference type="NCBI Taxonomy" id="4803"/>
    <lineage>
        <taxon>Eukaryota</taxon>
        <taxon>Sar</taxon>
        <taxon>Stramenopiles</taxon>
        <taxon>Oomycota</taxon>
        <taxon>Peronosporomycetes</taxon>
        <taxon>Pythiales</taxon>
        <taxon>Pythiaceae</taxon>
    </lineage>
</organism>
<reference evidence="1" key="2">
    <citation type="journal article" date="2023" name="Microbiol Resour">
        <title>Decontamination and Annotation of the Draft Genome Sequence of the Oomycete Lagenidium giganteum ARSEF 373.</title>
        <authorList>
            <person name="Morgan W.R."/>
            <person name="Tartar A."/>
        </authorList>
    </citation>
    <scope>NUCLEOTIDE SEQUENCE</scope>
    <source>
        <strain evidence="1">ARSEF 373</strain>
    </source>
</reference>
<dbReference type="SUPFAM" id="SSF52058">
    <property type="entry name" value="L domain-like"/>
    <property type="match status" value="1"/>
</dbReference>
<evidence type="ECO:0008006" key="3">
    <source>
        <dbReference type="Google" id="ProtNLM"/>
    </source>
</evidence>
<accession>A0AAV2Z4J3</accession>
<gene>
    <name evidence="1" type="ORF">N0F65_011353</name>
</gene>
<name>A0AAV2Z4J3_9STRA</name>
<comment type="caution">
    <text evidence="1">The sequence shown here is derived from an EMBL/GenBank/DDBJ whole genome shotgun (WGS) entry which is preliminary data.</text>
</comment>
<reference evidence="1" key="1">
    <citation type="submission" date="2022-11" db="EMBL/GenBank/DDBJ databases">
        <authorList>
            <person name="Morgan W.R."/>
            <person name="Tartar A."/>
        </authorList>
    </citation>
    <scope>NUCLEOTIDE SEQUENCE</scope>
    <source>
        <strain evidence="1">ARSEF 373</strain>
    </source>
</reference>
<evidence type="ECO:0000313" key="2">
    <source>
        <dbReference type="Proteomes" id="UP001146120"/>
    </source>
</evidence>
<protein>
    <recommendedName>
        <fullName evidence="3">Leucine-rich repeat domain, L domain-like</fullName>
    </recommendedName>
</protein>
<dbReference type="Gene3D" id="3.80.10.10">
    <property type="entry name" value="Ribonuclease Inhibitor"/>
    <property type="match status" value="1"/>
</dbReference>
<dbReference type="InterPro" id="IPR032675">
    <property type="entry name" value="LRR_dom_sf"/>
</dbReference>